<evidence type="ECO:0000313" key="1">
    <source>
        <dbReference type="EMBL" id="RPA95444.1"/>
    </source>
</evidence>
<reference evidence="1 2" key="1">
    <citation type="journal article" date="2018" name="Nat. Ecol. Evol.">
        <title>Pezizomycetes genomes reveal the molecular basis of ectomycorrhizal truffle lifestyle.</title>
        <authorList>
            <person name="Murat C."/>
            <person name="Payen T."/>
            <person name="Noel B."/>
            <person name="Kuo A."/>
            <person name="Morin E."/>
            <person name="Chen J."/>
            <person name="Kohler A."/>
            <person name="Krizsan K."/>
            <person name="Balestrini R."/>
            <person name="Da Silva C."/>
            <person name="Montanini B."/>
            <person name="Hainaut M."/>
            <person name="Levati E."/>
            <person name="Barry K.W."/>
            <person name="Belfiori B."/>
            <person name="Cichocki N."/>
            <person name="Clum A."/>
            <person name="Dockter R.B."/>
            <person name="Fauchery L."/>
            <person name="Guy J."/>
            <person name="Iotti M."/>
            <person name="Le Tacon F."/>
            <person name="Lindquist E.A."/>
            <person name="Lipzen A."/>
            <person name="Malagnac F."/>
            <person name="Mello A."/>
            <person name="Molinier V."/>
            <person name="Miyauchi S."/>
            <person name="Poulain J."/>
            <person name="Riccioni C."/>
            <person name="Rubini A."/>
            <person name="Sitrit Y."/>
            <person name="Splivallo R."/>
            <person name="Traeger S."/>
            <person name="Wang M."/>
            <person name="Zifcakova L."/>
            <person name="Wipf D."/>
            <person name="Zambonelli A."/>
            <person name="Paolocci F."/>
            <person name="Nowrousian M."/>
            <person name="Ottonello S."/>
            <person name="Baldrian P."/>
            <person name="Spatafora J.W."/>
            <person name="Henrissat B."/>
            <person name="Nagy L.G."/>
            <person name="Aury J.M."/>
            <person name="Wincker P."/>
            <person name="Grigoriev I.V."/>
            <person name="Bonfante P."/>
            <person name="Martin F.M."/>
        </authorList>
    </citation>
    <scope>NUCLEOTIDE SEQUENCE [LARGE SCALE GENOMIC DNA]</scope>
    <source>
        <strain evidence="1 2">120613-1</strain>
    </source>
</reference>
<evidence type="ECO:0008006" key="3">
    <source>
        <dbReference type="Google" id="ProtNLM"/>
    </source>
</evidence>
<organism evidence="1 2">
    <name type="scientific">Choiromyces venosus 120613-1</name>
    <dbReference type="NCBI Taxonomy" id="1336337"/>
    <lineage>
        <taxon>Eukaryota</taxon>
        <taxon>Fungi</taxon>
        <taxon>Dikarya</taxon>
        <taxon>Ascomycota</taxon>
        <taxon>Pezizomycotina</taxon>
        <taxon>Pezizomycetes</taxon>
        <taxon>Pezizales</taxon>
        <taxon>Tuberaceae</taxon>
        <taxon>Choiromyces</taxon>
    </lineage>
</organism>
<accession>A0A3N4JNI2</accession>
<proteinExistence type="predicted"/>
<dbReference type="OrthoDB" id="10450107at2759"/>
<dbReference type="Proteomes" id="UP000276215">
    <property type="component" value="Unassembled WGS sequence"/>
</dbReference>
<dbReference type="AlphaFoldDB" id="A0A3N4JNI2"/>
<evidence type="ECO:0000313" key="2">
    <source>
        <dbReference type="Proteomes" id="UP000276215"/>
    </source>
</evidence>
<sequence length="103" mass="11833">MIPSNTSFTRKLGCKRSFPKLLVEEEDEGNSYGNMRGSRKKKSGDRMLVNAVTILASAKIEGEDKKFEFLNYLITQQVELQHEELDLEREKLALKKEKAKAKQ</sequence>
<gene>
    <name evidence="1" type="ORF">L873DRAFT_1931103</name>
</gene>
<name>A0A3N4JNI2_9PEZI</name>
<keyword evidence="2" id="KW-1185">Reference proteome</keyword>
<protein>
    <recommendedName>
        <fullName evidence="3">No apical meristem-associated C-terminal domain-containing protein</fullName>
    </recommendedName>
</protein>
<dbReference type="EMBL" id="ML120425">
    <property type="protein sequence ID" value="RPA95444.1"/>
    <property type="molecule type" value="Genomic_DNA"/>
</dbReference>